<dbReference type="InterPro" id="IPR007900">
    <property type="entry name" value="TAF4_C"/>
</dbReference>
<dbReference type="PROSITE" id="PS51119">
    <property type="entry name" value="TAFH"/>
    <property type="match status" value="1"/>
</dbReference>
<dbReference type="Pfam" id="PF05236">
    <property type="entry name" value="TAF4"/>
    <property type="match status" value="1"/>
</dbReference>
<dbReference type="AlphaFoldDB" id="A0ABD0TT50"/>
<feature type="coiled-coil region" evidence="6">
    <location>
        <begin position="731"/>
        <end position="758"/>
    </location>
</feature>
<dbReference type="GO" id="GO:0005667">
    <property type="term" value="C:transcription regulator complex"/>
    <property type="evidence" value="ECO:0007669"/>
    <property type="project" value="UniProtKB-ARBA"/>
</dbReference>
<sequence>MASAEFLEQALSTDVDENAVNAIVGSLENQLVTSVSTPSSLNNILNGVQSQISNIVSSGNSIIGVQKYNTDQISGSGVVTGIQSAIVNSSGSFNNVQACVPSSFVSQTLTSNSGESLKVIYSQTQGLGNPSNRVTFPAQSIANGCILPSGQGQIVTSVNKAVAMQPPLVIKQGTSGQVGMQPGMVTVPMSVSSSMPGNVMTINKQGGQNVVVTTQNLGSAQPTIIPNVQILNMRPGAPTVAAQKSVATVSPRVVIGAPQVVGARAAAPGITLQTLQSLQPGQQGHLLLKTETGQYQLLRVGPAPTASTLTAPQPQTIRLSTVPAHPGVATVSTSVAAPGQMPQMAAGPIAAPVVAPSPASVAAATPPPQPPTVTTQKPNDNTKEKCRNFLANLLDLSSKEPKSVEENVRNLIQELIDAQVEPEKFCDRLERLLNASPQPCLIGFLKRSLPLLRQSLVTKELVIEGINPPAPHVAFSTIPAPTQQVISTSNVQMQKPPTKPGSAIAVLQNIPVQTKINVGKVSSGKSMTVNNKANFPRAAVPSAALSTVLTPGKSLLKEKEKKSSMQYSSQPFVDDKMAGDDDINDVAAMGGVNLAEESQRILGSTELIGTQIRSCKDEYLVPMSLMQARIKAVAAKHGIDEPSAEVAGLISHAVHERLKNLVEKLAVIAQHRIDLIIKTDSRYEVTQDVKGQLKFLEELDRVDKKRREDSEREILLRAAKSRSKNEDPEQAKLKAKAKEMQRAELEELRQREANLTALQAIGPRKKPRLDGPGGAGDSNGVHGSGGLTGRSQLALRTRLKRINHRDMVFLLEQEKETSHSPMLFRSYLK</sequence>
<protein>
    <recommendedName>
        <fullName evidence="8">TAFH domain-containing protein</fullName>
    </recommendedName>
</protein>
<gene>
    <name evidence="9" type="ORF">ABMA28_000621</name>
</gene>
<dbReference type="Gene3D" id="1.10.20.10">
    <property type="entry name" value="Histone, subunit A"/>
    <property type="match status" value="1"/>
</dbReference>
<feature type="compositionally biased region" description="Gly residues" evidence="7">
    <location>
        <begin position="771"/>
        <end position="788"/>
    </location>
</feature>
<dbReference type="SUPFAM" id="SSF47113">
    <property type="entry name" value="Histone-fold"/>
    <property type="match status" value="1"/>
</dbReference>
<evidence type="ECO:0000256" key="6">
    <source>
        <dbReference type="SAM" id="Coils"/>
    </source>
</evidence>
<dbReference type="InterPro" id="IPR045144">
    <property type="entry name" value="TAF4"/>
</dbReference>
<evidence type="ECO:0000256" key="3">
    <source>
        <dbReference type="ARBA" id="ARBA00023015"/>
    </source>
</evidence>
<evidence type="ECO:0000256" key="7">
    <source>
        <dbReference type="SAM" id="MobiDB-lite"/>
    </source>
</evidence>
<feature type="domain" description="TAFH" evidence="8">
    <location>
        <begin position="379"/>
        <end position="475"/>
    </location>
</feature>
<comment type="similarity">
    <text evidence="2">Belongs to the TAF4 family.</text>
</comment>
<dbReference type="Gene3D" id="1.20.120.1110">
    <property type="entry name" value="TAFH/NHR1 domain"/>
    <property type="match status" value="1"/>
</dbReference>
<keyword evidence="5" id="KW-0539">Nucleus</keyword>
<proteinExistence type="inferred from homology"/>
<feature type="region of interest" description="Disordered" evidence="7">
    <location>
        <begin position="359"/>
        <end position="382"/>
    </location>
</feature>
<comment type="subcellular location">
    <subcellularLocation>
        <location evidence="1">Nucleus</location>
    </subcellularLocation>
</comment>
<evidence type="ECO:0000259" key="8">
    <source>
        <dbReference type="PROSITE" id="PS51119"/>
    </source>
</evidence>
<keyword evidence="3" id="KW-0805">Transcription regulation</keyword>
<comment type="caution">
    <text evidence="9">The sequence shown here is derived from an EMBL/GenBank/DDBJ whole genome shotgun (WGS) entry which is preliminary data.</text>
</comment>
<dbReference type="InterPro" id="IPR009072">
    <property type="entry name" value="Histone-fold"/>
</dbReference>
<evidence type="ECO:0000256" key="1">
    <source>
        <dbReference type="ARBA" id="ARBA00004123"/>
    </source>
</evidence>
<dbReference type="GO" id="GO:0005634">
    <property type="term" value="C:nucleus"/>
    <property type="evidence" value="ECO:0007669"/>
    <property type="project" value="UniProtKB-SubCell"/>
</dbReference>
<dbReference type="CDD" id="cd08045">
    <property type="entry name" value="HFD_TAF4"/>
    <property type="match status" value="1"/>
</dbReference>
<evidence type="ECO:0000256" key="4">
    <source>
        <dbReference type="ARBA" id="ARBA00023163"/>
    </source>
</evidence>
<dbReference type="SMART" id="SM00549">
    <property type="entry name" value="TAFH"/>
    <property type="match status" value="1"/>
</dbReference>
<dbReference type="Pfam" id="PF07531">
    <property type="entry name" value="TAFH"/>
    <property type="match status" value="1"/>
</dbReference>
<dbReference type="EMBL" id="JBEDNZ010000001">
    <property type="protein sequence ID" value="KAL0852445.1"/>
    <property type="molecule type" value="Genomic_DNA"/>
</dbReference>
<name>A0ABD0TT50_LOXSC</name>
<evidence type="ECO:0000256" key="2">
    <source>
        <dbReference type="ARBA" id="ARBA00006178"/>
    </source>
</evidence>
<keyword evidence="4" id="KW-0804">Transcription</keyword>
<dbReference type="InterPro" id="IPR003894">
    <property type="entry name" value="TAFH_NHR1"/>
</dbReference>
<evidence type="ECO:0000313" key="10">
    <source>
        <dbReference type="Proteomes" id="UP001549921"/>
    </source>
</evidence>
<accession>A0ABD0TT50</accession>
<feature type="region of interest" description="Disordered" evidence="7">
    <location>
        <begin position="763"/>
        <end position="789"/>
    </location>
</feature>
<organism evidence="9 10">
    <name type="scientific">Loxostege sticticalis</name>
    <name type="common">Beet webworm moth</name>
    <dbReference type="NCBI Taxonomy" id="481309"/>
    <lineage>
        <taxon>Eukaryota</taxon>
        <taxon>Metazoa</taxon>
        <taxon>Ecdysozoa</taxon>
        <taxon>Arthropoda</taxon>
        <taxon>Hexapoda</taxon>
        <taxon>Insecta</taxon>
        <taxon>Pterygota</taxon>
        <taxon>Neoptera</taxon>
        <taxon>Endopterygota</taxon>
        <taxon>Lepidoptera</taxon>
        <taxon>Glossata</taxon>
        <taxon>Ditrysia</taxon>
        <taxon>Pyraloidea</taxon>
        <taxon>Crambidae</taxon>
        <taxon>Pyraustinae</taxon>
        <taxon>Loxostege</taxon>
    </lineage>
</organism>
<evidence type="ECO:0000256" key="5">
    <source>
        <dbReference type="ARBA" id="ARBA00023242"/>
    </source>
</evidence>
<dbReference type="FunFam" id="1.10.20.10:FF:000015">
    <property type="entry name" value="Transcription initiation factor TFIID subunit 4B"/>
    <property type="match status" value="1"/>
</dbReference>
<dbReference type="SUPFAM" id="SSF158553">
    <property type="entry name" value="TAFH domain-like"/>
    <property type="match status" value="1"/>
</dbReference>
<dbReference type="Proteomes" id="UP001549921">
    <property type="component" value="Unassembled WGS sequence"/>
</dbReference>
<dbReference type="InterPro" id="IPR037249">
    <property type="entry name" value="TAFH/NHR1_dom_sf"/>
</dbReference>
<dbReference type="GO" id="GO:0006366">
    <property type="term" value="P:transcription by RNA polymerase II"/>
    <property type="evidence" value="ECO:0007669"/>
    <property type="project" value="UniProtKB-ARBA"/>
</dbReference>
<dbReference type="PANTHER" id="PTHR15138">
    <property type="entry name" value="TRANSCRIPTION INITIATION FACTOR TFIID SUBUNIT 4"/>
    <property type="match status" value="1"/>
</dbReference>
<evidence type="ECO:0000313" key="9">
    <source>
        <dbReference type="EMBL" id="KAL0852445.1"/>
    </source>
</evidence>
<reference evidence="9 10" key="1">
    <citation type="submission" date="2024-06" db="EMBL/GenBank/DDBJ databases">
        <title>A chromosome-level genome assembly of beet webworm, Loxostege sticticalis.</title>
        <authorList>
            <person name="Zhang Y."/>
        </authorList>
    </citation>
    <scope>NUCLEOTIDE SEQUENCE [LARGE SCALE GENOMIC DNA]</scope>
    <source>
        <strain evidence="9">AQ028</strain>
        <tissue evidence="9">Male pupae</tissue>
    </source>
</reference>
<keyword evidence="6" id="KW-0175">Coiled coil</keyword>
<dbReference type="PANTHER" id="PTHR15138:SF14">
    <property type="entry name" value="TRANSCRIPTION INITIATION FACTOR TFIID SUBUNIT 4"/>
    <property type="match status" value="1"/>
</dbReference>